<feature type="compositionally biased region" description="Pro residues" evidence="1">
    <location>
        <begin position="55"/>
        <end position="83"/>
    </location>
</feature>
<evidence type="ECO:0000256" key="2">
    <source>
        <dbReference type="SAM" id="Phobius"/>
    </source>
</evidence>
<accession>A0ABR0VS31</accession>
<feature type="region of interest" description="Disordered" evidence="1">
    <location>
        <begin position="27"/>
        <end position="127"/>
    </location>
</feature>
<keyword evidence="2" id="KW-0812">Transmembrane</keyword>
<dbReference type="PANTHER" id="PTHR36721:SF15">
    <property type="entry name" value="EN_SPM-LIKE TRANSPOSON PROTEIN"/>
    <property type="match status" value="1"/>
</dbReference>
<dbReference type="PANTHER" id="PTHR36721">
    <property type="entry name" value="PROLINE-RICH FAMILY PROTEIN"/>
    <property type="match status" value="1"/>
</dbReference>
<feature type="signal peptide" evidence="3">
    <location>
        <begin position="1"/>
        <end position="25"/>
    </location>
</feature>
<dbReference type="Proteomes" id="UP001318860">
    <property type="component" value="Unassembled WGS sequence"/>
</dbReference>
<feature type="chain" id="PRO_5045990064" evidence="3">
    <location>
        <begin position="26"/>
        <end position="173"/>
    </location>
</feature>
<proteinExistence type="predicted"/>
<comment type="caution">
    <text evidence="4">The sequence shown here is derived from an EMBL/GenBank/DDBJ whole genome shotgun (WGS) entry which is preliminary data.</text>
</comment>
<evidence type="ECO:0000313" key="5">
    <source>
        <dbReference type="Proteomes" id="UP001318860"/>
    </source>
</evidence>
<keyword evidence="2" id="KW-0472">Membrane</keyword>
<organism evidence="4 5">
    <name type="scientific">Rehmannia glutinosa</name>
    <name type="common">Chinese foxglove</name>
    <dbReference type="NCBI Taxonomy" id="99300"/>
    <lineage>
        <taxon>Eukaryota</taxon>
        <taxon>Viridiplantae</taxon>
        <taxon>Streptophyta</taxon>
        <taxon>Embryophyta</taxon>
        <taxon>Tracheophyta</taxon>
        <taxon>Spermatophyta</taxon>
        <taxon>Magnoliopsida</taxon>
        <taxon>eudicotyledons</taxon>
        <taxon>Gunneridae</taxon>
        <taxon>Pentapetalae</taxon>
        <taxon>asterids</taxon>
        <taxon>lamiids</taxon>
        <taxon>Lamiales</taxon>
        <taxon>Orobanchaceae</taxon>
        <taxon>Rehmannieae</taxon>
        <taxon>Rehmannia</taxon>
    </lineage>
</organism>
<evidence type="ECO:0000256" key="3">
    <source>
        <dbReference type="SAM" id="SignalP"/>
    </source>
</evidence>
<feature type="transmembrane region" description="Helical" evidence="2">
    <location>
        <begin position="132"/>
        <end position="152"/>
    </location>
</feature>
<dbReference type="EMBL" id="JABTTQ020000754">
    <property type="protein sequence ID" value="KAK6138080.1"/>
    <property type="molecule type" value="Genomic_DNA"/>
</dbReference>
<evidence type="ECO:0000313" key="4">
    <source>
        <dbReference type="EMBL" id="KAK6138080.1"/>
    </source>
</evidence>
<sequence>MASISPTLALAFLFTFICFAYPALSADPPANSPSLPHQPPAADEISPSPATPSSAPSPGPSFSSPPAPPPSDLAPNSPSPVPSPQDGGPVYKNSPSPAPAAAGGTSHENQPNAADLESTKGSSGGMNGGQKAGVAIGVIAGACVVGAGVLVYKKRQQNIQRSQYGYAARREIL</sequence>
<evidence type="ECO:0000256" key="1">
    <source>
        <dbReference type="SAM" id="MobiDB-lite"/>
    </source>
</evidence>
<name>A0ABR0VS31_REHGL</name>
<keyword evidence="2" id="KW-1133">Transmembrane helix</keyword>
<gene>
    <name evidence="4" type="ORF">DH2020_028170</name>
</gene>
<keyword evidence="3" id="KW-0732">Signal</keyword>
<reference evidence="4 5" key="1">
    <citation type="journal article" date="2021" name="Comput. Struct. Biotechnol. J.">
        <title>De novo genome assembly of the potent medicinal plant Rehmannia glutinosa using nanopore technology.</title>
        <authorList>
            <person name="Ma L."/>
            <person name="Dong C."/>
            <person name="Song C."/>
            <person name="Wang X."/>
            <person name="Zheng X."/>
            <person name="Niu Y."/>
            <person name="Chen S."/>
            <person name="Feng W."/>
        </authorList>
    </citation>
    <scope>NUCLEOTIDE SEQUENCE [LARGE SCALE GENOMIC DNA]</scope>
    <source>
        <strain evidence="4">DH-2019</strain>
    </source>
</reference>
<protein>
    <submittedName>
        <fullName evidence="4">Uncharacterized protein</fullName>
    </submittedName>
</protein>
<keyword evidence="5" id="KW-1185">Reference proteome</keyword>